<protein>
    <recommendedName>
        <fullName evidence="1">YbaK/aminoacyl-tRNA synthetase-associated domain-containing protein</fullName>
    </recommendedName>
</protein>
<dbReference type="InterPro" id="IPR007214">
    <property type="entry name" value="YbaK/aa-tRNA-synth-assoc-dom"/>
</dbReference>
<dbReference type="SUPFAM" id="SSF55826">
    <property type="entry name" value="YbaK/ProRS associated domain"/>
    <property type="match status" value="1"/>
</dbReference>
<evidence type="ECO:0000313" key="3">
    <source>
        <dbReference type="Proteomes" id="UP001055167"/>
    </source>
</evidence>
<evidence type="ECO:0000259" key="1">
    <source>
        <dbReference type="Pfam" id="PF04073"/>
    </source>
</evidence>
<evidence type="ECO:0000313" key="2">
    <source>
        <dbReference type="EMBL" id="GJD48694.1"/>
    </source>
</evidence>
<comment type="caution">
    <text evidence="2">The sequence shown here is derived from an EMBL/GenBank/DDBJ whole genome shotgun (WGS) entry which is preliminary data.</text>
</comment>
<dbReference type="InterPro" id="IPR036754">
    <property type="entry name" value="YbaK/aa-tRNA-synt-asso_dom_sf"/>
</dbReference>
<dbReference type="Proteomes" id="UP001055167">
    <property type="component" value="Unassembled WGS sequence"/>
</dbReference>
<proteinExistence type="predicted"/>
<feature type="domain" description="YbaK/aminoacyl-tRNA synthetase-associated" evidence="1">
    <location>
        <begin position="26"/>
        <end position="140"/>
    </location>
</feature>
<dbReference type="Pfam" id="PF04073">
    <property type="entry name" value="tRNA_edit"/>
    <property type="match status" value="1"/>
</dbReference>
<dbReference type="CDD" id="cd04333">
    <property type="entry name" value="ProX_deacylase"/>
    <property type="match status" value="1"/>
</dbReference>
<dbReference type="PANTHER" id="PTHR30411:SF1">
    <property type="entry name" value="CYTOPLASMIC PROTEIN"/>
    <property type="match status" value="1"/>
</dbReference>
<dbReference type="PANTHER" id="PTHR30411">
    <property type="entry name" value="CYTOPLASMIC PROTEIN"/>
    <property type="match status" value="1"/>
</dbReference>
<dbReference type="EMBL" id="BPQH01000004">
    <property type="protein sequence ID" value="GJD48694.1"/>
    <property type="molecule type" value="Genomic_DNA"/>
</dbReference>
<accession>A0ABQ4QVI7</accession>
<gene>
    <name evidence="2" type="ORF">OPKNFCMD_1417</name>
</gene>
<reference evidence="2" key="1">
    <citation type="journal article" date="2021" name="Front. Microbiol.">
        <title>Comprehensive Comparative Genomics and Phenotyping of Methylobacterium Species.</title>
        <authorList>
            <person name="Alessa O."/>
            <person name="Ogura Y."/>
            <person name="Fujitani Y."/>
            <person name="Takami H."/>
            <person name="Hayashi T."/>
            <person name="Sahin N."/>
            <person name="Tani A."/>
        </authorList>
    </citation>
    <scope>NUCLEOTIDE SEQUENCE</scope>
    <source>
        <strain evidence="2">KCTC 52305</strain>
    </source>
</reference>
<name>A0ABQ4QVI7_9HYPH</name>
<organism evidence="2 3">
    <name type="scientific">Methylobacterium crusticola</name>
    <dbReference type="NCBI Taxonomy" id="1697972"/>
    <lineage>
        <taxon>Bacteria</taxon>
        <taxon>Pseudomonadati</taxon>
        <taxon>Pseudomonadota</taxon>
        <taxon>Alphaproteobacteria</taxon>
        <taxon>Hyphomicrobiales</taxon>
        <taxon>Methylobacteriaceae</taxon>
        <taxon>Methylobacterium</taxon>
    </lineage>
</organism>
<dbReference type="RefSeq" id="WP_128560987.1">
    <property type="nucleotide sequence ID" value="NZ_BPQH01000004.1"/>
</dbReference>
<reference evidence="2" key="2">
    <citation type="submission" date="2021-08" db="EMBL/GenBank/DDBJ databases">
        <authorList>
            <person name="Tani A."/>
            <person name="Ola A."/>
            <person name="Ogura Y."/>
            <person name="Katsura K."/>
            <person name="Hayashi T."/>
        </authorList>
    </citation>
    <scope>NUCLEOTIDE SEQUENCE</scope>
    <source>
        <strain evidence="2">KCTC 52305</strain>
    </source>
</reference>
<dbReference type="Gene3D" id="3.90.960.10">
    <property type="entry name" value="YbaK/aminoacyl-tRNA synthetase-associated domain"/>
    <property type="match status" value="1"/>
</dbReference>
<sequence>MSLASVKAFLAEHAPDLAIVETDASSATVALAAAAHGVAPARIAKTLSLRVADRVLLVVTRGDARLDNRKVKAAFGGKAKMLGPDEVEAVTGHPVGGVCPFGLRAPLPVYCDVSLRAFDEVVPAAGSPNSAVRLAPERLAALAAAAWVDVCEPAAAATEPPEAARRPDA</sequence>
<keyword evidence="3" id="KW-1185">Reference proteome</keyword>